<keyword evidence="2" id="KW-0975">Bacterial flagellum</keyword>
<feature type="domain" description="Flagellar basal body rod protein N-terminal" evidence="3">
    <location>
        <begin position="5"/>
        <end position="35"/>
    </location>
</feature>
<gene>
    <name evidence="6" type="ORF">CHH61_05765</name>
</gene>
<dbReference type="SUPFAM" id="SSF117143">
    <property type="entry name" value="Flagellar hook protein flgE"/>
    <property type="match status" value="1"/>
</dbReference>
<dbReference type="InterPro" id="IPR001444">
    <property type="entry name" value="Flag_bb_rod_N"/>
</dbReference>
<dbReference type="PANTHER" id="PTHR30435:SF19">
    <property type="entry name" value="FLAGELLAR BASAL-BODY ROD PROTEIN FLGG"/>
    <property type="match status" value="1"/>
</dbReference>
<feature type="domain" description="Flagellar basal-body/hook protein C-terminal" evidence="4">
    <location>
        <begin position="215"/>
        <end position="259"/>
    </location>
</feature>
<comment type="similarity">
    <text evidence="1 2">Belongs to the flagella basal body rod proteins family.</text>
</comment>
<evidence type="ECO:0000313" key="6">
    <source>
        <dbReference type="EMBL" id="PAF26954.1"/>
    </source>
</evidence>
<dbReference type="GO" id="GO:0071978">
    <property type="term" value="P:bacterial-type flagellum-dependent swarming motility"/>
    <property type="evidence" value="ECO:0007669"/>
    <property type="project" value="TreeGrafter"/>
</dbReference>
<dbReference type="InterPro" id="IPR053967">
    <property type="entry name" value="LlgE_F_G-like_D1"/>
</dbReference>
<evidence type="ECO:0000259" key="3">
    <source>
        <dbReference type="Pfam" id="PF00460"/>
    </source>
</evidence>
<proteinExistence type="inferred from homology"/>
<dbReference type="Pfam" id="PF00460">
    <property type="entry name" value="Flg_bb_rod"/>
    <property type="match status" value="1"/>
</dbReference>
<dbReference type="GO" id="GO:0009425">
    <property type="term" value="C:bacterial-type flagellum basal body"/>
    <property type="evidence" value="ECO:0007669"/>
    <property type="project" value="UniProtKB-SubCell"/>
</dbReference>
<dbReference type="Proteomes" id="UP000216133">
    <property type="component" value="Unassembled WGS sequence"/>
</dbReference>
<dbReference type="EMBL" id="NPBS01000025">
    <property type="protein sequence ID" value="PAF26954.1"/>
    <property type="molecule type" value="Genomic_DNA"/>
</dbReference>
<dbReference type="RefSeq" id="WP_095237881.1">
    <property type="nucleotide sequence ID" value="NZ_CP155469.1"/>
</dbReference>
<sequence length="265" mass="28397">MLKGLYTATSGMLAAQYRQGMLANNLANAQTPGYKAEQSVSRAFPTFLMEAQSVSKAGTVQKQGLGSLSTAVYLQEQQTNARQGDIQETGNTTDLALLQTGLEENNAVFFAVMTENGVRYTRNGDLQVDSQGRLATAGGHLLQSTEGVPIQVDSEAFSVDESGAVVVAGENRGTIEIVLADNTNELEREGDGLYMLENGELPSAHGNPAIDFSIRQAAIERSNVDTASSMNAMLSAYRLFEANQKVVQAYDQSMDKAVNEVGRLT</sequence>
<protein>
    <submittedName>
        <fullName evidence="6">Uncharacterized protein</fullName>
    </submittedName>
</protein>
<dbReference type="Pfam" id="PF06429">
    <property type="entry name" value="Flg_bbr_C"/>
    <property type="match status" value="1"/>
</dbReference>
<accession>A0A268S358</accession>
<dbReference type="NCBIfam" id="TIGR03506">
    <property type="entry name" value="FlgEFG_subfam"/>
    <property type="match status" value="1"/>
</dbReference>
<dbReference type="Pfam" id="PF22692">
    <property type="entry name" value="LlgE_F_G_D1"/>
    <property type="match status" value="1"/>
</dbReference>
<feature type="domain" description="Flagellar hook protein FlgE/F/G-like D1" evidence="5">
    <location>
        <begin position="109"/>
        <end position="166"/>
    </location>
</feature>
<dbReference type="AlphaFoldDB" id="A0A268S358"/>
<organism evidence="6 7">
    <name type="scientific">Shouchella clausii</name>
    <name type="common">Alkalihalobacillus clausii</name>
    <dbReference type="NCBI Taxonomy" id="79880"/>
    <lineage>
        <taxon>Bacteria</taxon>
        <taxon>Bacillati</taxon>
        <taxon>Bacillota</taxon>
        <taxon>Bacilli</taxon>
        <taxon>Bacillales</taxon>
        <taxon>Bacillaceae</taxon>
        <taxon>Shouchella</taxon>
    </lineage>
</organism>
<evidence type="ECO:0000256" key="2">
    <source>
        <dbReference type="RuleBase" id="RU362116"/>
    </source>
</evidence>
<comment type="subcellular location">
    <subcellularLocation>
        <location evidence="2">Bacterial flagellum basal body</location>
    </subcellularLocation>
</comment>
<dbReference type="PANTHER" id="PTHR30435">
    <property type="entry name" value="FLAGELLAR PROTEIN"/>
    <property type="match status" value="1"/>
</dbReference>
<name>A0A268S358_SHOCL</name>
<evidence type="ECO:0000259" key="5">
    <source>
        <dbReference type="Pfam" id="PF22692"/>
    </source>
</evidence>
<evidence type="ECO:0000256" key="1">
    <source>
        <dbReference type="ARBA" id="ARBA00009677"/>
    </source>
</evidence>
<comment type="caution">
    <text evidence="6">The sequence shown here is derived from an EMBL/GenBank/DDBJ whole genome shotgun (WGS) entry which is preliminary data.</text>
</comment>
<evidence type="ECO:0000259" key="4">
    <source>
        <dbReference type="Pfam" id="PF06429"/>
    </source>
</evidence>
<evidence type="ECO:0000313" key="7">
    <source>
        <dbReference type="Proteomes" id="UP000216133"/>
    </source>
</evidence>
<reference evidence="6 7" key="1">
    <citation type="submission" date="2017-07" db="EMBL/GenBank/DDBJ databases">
        <title>Isolation and whole genome analysis of endospore-forming bacteria from heroin.</title>
        <authorList>
            <person name="Kalinowski J."/>
            <person name="Ahrens B."/>
            <person name="Al-Dilaimi A."/>
            <person name="Winkler A."/>
            <person name="Wibberg D."/>
            <person name="Schleenbecker U."/>
            <person name="Ruckert C."/>
            <person name="Wolfel R."/>
            <person name="Grass G."/>
        </authorList>
    </citation>
    <scope>NUCLEOTIDE SEQUENCE [LARGE SCALE GENOMIC DNA]</scope>
    <source>
        <strain evidence="6 7">7523-2</strain>
    </source>
</reference>
<dbReference type="InterPro" id="IPR010930">
    <property type="entry name" value="Flg_bb/hook_C_dom"/>
</dbReference>
<dbReference type="InterPro" id="IPR037925">
    <property type="entry name" value="FlgE/F/G-like"/>
</dbReference>
<dbReference type="InterPro" id="IPR020013">
    <property type="entry name" value="Flagellar_FlgE/F/G"/>
</dbReference>